<feature type="transmembrane region" description="Helical" evidence="1">
    <location>
        <begin position="55"/>
        <end position="75"/>
    </location>
</feature>
<keyword evidence="1" id="KW-1133">Transmembrane helix</keyword>
<dbReference type="Proteomes" id="UP001291912">
    <property type="component" value="Unassembled WGS sequence"/>
</dbReference>
<feature type="transmembrane region" description="Helical" evidence="1">
    <location>
        <begin position="6"/>
        <end position="27"/>
    </location>
</feature>
<sequence>MDITTLPVAGIALAVASAIALAVGNLLQGRGVRRMQTRVEAAGGSRVLHLVRNRWWLAGGVLLVLSTLLQMGSLAFAPLIVVQPVGVTALVFTTLLTAWATRQAPSGAVLRAIGLSAGGVALFVVVAALVSTQHAINDQQLVAILSTLGGTLLVTAVFVVAARGRRLPALTWVILGGVYSAFVATLGKTVILRVQTILSAGHFAFTDADVLTLACLVGIFVAGGLSIYFVQRAHASNRAEVVVAGLTVIDPAVAVLLGITILGEASGAPWWAALAFAGAGAVAVTGVFALSRAEGVRPVSSRTGAGS</sequence>
<feature type="transmembrane region" description="Helical" evidence="1">
    <location>
        <begin position="108"/>
        <end position="130"/>
    </location>
</feature>
<feature type="transmembrane region" description="Helical" evidence="1">
    <location>
        <begin position="169"/>
        <end position="191"/>
    </location>
</feature>
<keyword evidence="1" id="KW-0472">Membrane</keyword>
<feature type="transmembrane region" description="Helical" evidence="1">
    <location>
        <begin position="142"/>
        <end position="162"/>
    </location>
</feature>
<accession>A0ABU5N2X1</accession>
<dbReference type="EMBL" id="JAWJYN010000001">
    <property type="protein sequence ID" value="MDZ8160402.1"/>
    <property type="molecule type" value="Genomic_DNA"/>
</dbReference>
<feature type="transmembrane region" description="Helical" evidence="1">
    <location>
        <begin position="81"/>
        <end position="101"/>
    </location>
</feature>
<feature type="transmembrane region" description="Helical" evidence="1">
    <location>
        <begin position="268"/>
        <end position="290"/>
    </location>
</feature>
<proteinExistence type="predicted"/>
<organism evidence="2 3">
    <name type="scientific">Microbacterium aquimaris</name>
    <dbReference type="NCBI Taxonomy" id="459816"/>
    <lineage>
        <taxon>Bacteria</taxon>
        <taxon>Bacillati</taxon>
        <taxon>Actinomycetota</taxon>
        <taxon>Actinomycetes</taxon>
        <taxon>Micrococcales</taxon>
        <taxon>Microbacteriaceae</taxon>
        <taxon>Microbacterium</taxon>
    </lineage>
</organism>
<dbReference type="PANTHER" id="PTHR40761">
    <property type="entry name" value="CONSERVED INTEGRAL MEMBRANE ALANINE VALINE AND LEUCINE RICH PROTEIN-RELATED"/>
    <property type="match status" value="1"/>
</dbReference>
<reference evidence="2 3" key="1">
    <citation type="submission" date="2023-10" db="EMBL/GenBank/DDBJ databases">
        <title>Microbacterium xanthum sp. nov., isolated from seaweed.</title>
        <authorList>
            <person name="Lee S.D."/>
        </authorList>
    </citation>
    <scope>NUCLEOTIDE SEQUENCE [LARGE SCALE GENOMIC DNA]</scope>
    <source>
        <strain evidence="2 3">KCTC 19124</strain>
    </source>
</reference>
<dbReference type="RefSeq" id="WP_194423127.1">
    <property type="nucleotide sequence ID" value="NZ_BAAAPT010000001.1"/>
</dbReference>
<name>A0ABU5N2X1_9MICO</name>
<evidence type="ECO:0000313" key="2">
    <source>
        <dbReference type="EMBL" id="MDZ8160402.1"/>
    </source>
</evidence>
<feature type="transmembrane region" description="Helical" evidence="1">
    <location>
        <begin position="211"/>
        <end position="230"/>
    </location>
</feature>
<evidence type="ECO:0000313" key="3">
    <source>
        <dbReference type="Proteomes" id="UP001291912"/>
    </source>
</evidence>
<feature type="transmembrane region" description="Helical" evidence="1">
    <location>
        <begin position="242"/>
        <end position="262"/>
    </location>
</feature>
<dbReference type="PANTHER" id="PTHR40761:SF1">
    <property type="entry name" value="CONSERVED INTEGRAL MEMBRANE ALANINE VALINE AND LEUCINE RICH PROTEIN-RELATED"/>
    <property type="match status" value="1"/>
</dbReference>
<keyword evidence="1" id="KW-0812">Transmembrane</keyword>
<gene>
    <name evidence="2" type="ORF">R2Q92_01025</name>
</gene>
<comment type="caution">
    <text evidence="2">The sequence shown here is derived from an EMBL/GenBank/DDBJ whole genome shotgun (WGS) entry which is preliminary data.</text>
</comment>
<protein>
    <submittedName>
        <fullName evidence="2">Multidrug DMT transporter permease</fullName>
    </submittedName>
</protein>
<evidence type="ECO:0000256" key="1">
    <source>
        <dbReference type="SAM" id="Phobius"/>
    </source>
</evidence>
<keyword evidence="3" id="KW-1185">Reference proteome</keyword>